<dbReference type="AlphaFoldDB" id="A0A371G753"/>
<dbReference type="EMBL" id="QJKJ01006541">
    <property type="protein sequence ID" value="RDX86354.1"/>
    <property type="molecule type" value="Genomic_DNA"/>
</dbReference>
<dbReference type="PANTHER" id="PTHR11439:SF483">
    <property type="entry name" value="PEPTIDE SYNTHASE GLIP-LIKE, PUTATIVE (AFU_ORTHOLOGUE AFUA_3G12920)-RELATED"/>
    <property type="match status" value="1"/>
</dbReference>
<dbReference type="OrthoDB" id="418237at2759"/>
<dbReference type="Proteomes" id="UP000257109">
    <property type="component" value="Unassembled WGS sequence"/>
</dbReference>
<feature type="non-terminal residue" evidence="1">
    <location>
        <position position="145"/>
    </location>
</feature>
<dbReference type="CDD" id="cd09272">
    <property type="entry name" value="RNase_HI_RT_Ty1"/>
    <property type="match status" value="1"/>
</dbReference>
<reference evidence="1" key="1">
    <citation type="submission" date="2018-05" db="EMBL/GenBank/DDBJ databases">
        <title>Draft genome of Mucuna pruriens seed.</title>
        <authorList>
            <person name="Nnadi N.E."/>
            <person name="Vos R."/>
            <person name="Hasami M.H."/>
            <person name="Devisetty U.K."/>
            <person name="Aguiy J.C."/>
        </authorList>
    </citation>
    <scope>NUCLEOTIDE SEQUENCE [LARGE SCALE GENOMIC DNA]</scope>
    <source>
        <strain evidence="1">JCA_2017</strain>
    </source>
</reference>
<accession>A0A371G753</accession>
<protein>
    <submittedName>
        <fullName evidence="1">Copia protein</fullName>
    </submittedName>
</protein>
<evidence type="ECO:0000313" key="2">
    <source>
        <dbReference type="Proteomes" id="UP000257109"/>
    </source>
</evidence>
<feature type="non-terminal residue" evidence="1">
    <location>
        <position position="1"/>
    </location>
</feature>
<gene>
    <name evidence="1" type="primary">GIP</name>
    <name evidence="1" type="ORF">CR513_32328</name>
</gene>
<name>A0A371G753_MUCPR</name>
<keyword evidence="2" id="KW-1185">Reference proteome</keyword>
<organism evidence="1 2">
    <name type="scientific">Mucuna pruriens</name>
    <name type="common">Velvet bean</name>
    <name type="synonym">Dolichos pruriens</name>
    <dbReference type="NCBI Taxonomy" id="157652"/>
    <lineage>
        <taxon>Eukaryota</taxon>
        <taxon>Viridiplantae</taxon>
        <taxon>Streptophyta</taxon>
        <taxon>Embryophyta</taxon>
        <taxon>Tracheophyta</taxon>
        <taxon>Spermatophyta</taxon>
        <taxon>Magnoliopsida</taxon>
        <taxon>eudicotyledons</taxon>
        <taxon>Gunneridae</taxon>
        <taxon>Pentapetalae</taxon>
        <taxon>rosids</taxon>
        <taxon>fabids</taxon>
        <taxon>Fabales</taxon>
        <taxon>Fabaceae</taxon>
        <taxon>Papilionoideae</taxon>
        <taxon>50 kb inversion clade</taxon>
        <taxon>NPAAA clade</taxon>
        <taxon>indigoferoid/millettioid clade</taxon>
        <taxon>Phaseoleae</taxon>
        <taxon>Mucuna</taxon>
    </lineage>
</organism>
<proteinExistence type="predicted"/>
<sequence length="145" mass="16903">MSVMGELEFFLGLQIKKIDYLLYSSNKVCKGTSKKVQKYDEYMLVSYYDANYFGNKIERKSTGGGCYIVGANLVSWAKVKYIIVVRCCSQLLWIKHQLKDYNIFESNIHLLGDNTIIIDLSKNHILHSIAKHKEIKHYFIKDYSM</sequence>
<comment type="caution">
    <text evidence="1">The sequence shown here is derived from an EMBL/GenBank/DDBJ whole genome shotgun (WGS) entry which is preliminary data.</text>
</comment>
<dbReference type="PANTHER" id="PTHR11439">
    <property type="entry name" value="GAG-POL-RELATED RETROTRANSPOSON"/>
    <property type="match status" value="1"/>
</dbReference>
<evidence type="ECO:0000313" key="1">
    <source>
        <dbReference type="EMBL" id="RDX86354.1"/>
    </source>
</evidence>